<evidence type="ECO:0000256" key="6">
    <source>
        <dbReference type="SAM" id="SignalP"/>
    </source>
</evidence>
<dbReference type="PANTHER" id="PTHR33044">
    <property type="entry name" value="BIFUNCTIONAL INHIBITOR/LIPID-TRANSFER PROTEIN/SEED STORAGE 2S ALBUMIN SUPERFAMILY PROTEIN-RELATED"/>
    <property type="match status" value="1"/>
</dbReference>
<evidence type="ECO:0000256" key="2">
    <source>
        <dbReference type="ARBA" id="ARBA00022729"/>
    </source>
</evidence>
<dbReference type="GO" id="GO:0008289">
    <property type="term" value="F:lipid binding"/>
    <property type="evidence" value="ECO:0007669"/>
    <property type="project" value="InterPro"/>
</dbReference>
<comment type="similarity">
    <text evidence="1">Belongs to the plant LTP family.</text>
</comment>
<protein>
    <recommendedName>
        <fullName evidence="7">Bifunctional inhibitor/plant lipid transfer protein/seed storage helical domain-containing protein</fullName>
    </recommendedName>
</protein>
<dbReference type="InterPro" id="IPR000528">
    <property type="entry name" value="Plant_nsLTP"/>
</dbReference>
<dbReference type="InterPro" id="IPR043325">
    <property type="entry name" value="LTSS"/>
</dbReference>
<feature type="region of interest" description="Disordered" evidence="5">
    <location>
        <begin position="123"/>
        <end position="163"/>
    </location>
</feature>
<evidence type="ECO:0000256" key="5">
    <source>
        <dbReference type="SAM" id="MobiDB-lite"/>
    </source>
</evidence>
<dbReference type="EMBL" id="JAHRHJ020003813">
    <property type="protein sequence ID" value="KAH9289084.1"/>
    <property type="molecule type" value="Genomic_DNA"/>
</dbReference>
<evidence type="ECO:0000256" key="3">
    <source>
        <dbReference type="ARBA" id="ARBA00023157"/>
    </source>
</evidence>
<proteinExistence type="inferred from homology"/>
<dbReference type="Proteomes" id="UP000824469">
    <property type="component" value="Unassembled WGS sequence"/>
</dbReference>
<dbReference type="InterPro" id="IPR036312">
    <property type="entry name" value="Bifun_inhib/LTP/seed_sf"/>
</dbReference>
<comment type="caution">
    <text evidence="8">The sequence shown here is derived from an EMBL/GenBank/DDBJ whole genome shotgun (WGS) entry which is preliminary data.</text>
</comment>
<dbReference type="CDD" id="cd00010">
    <property type="entry name" value="AAI_LTSS"/>
    <property type="match status" value="1"/>
</dbReference>
<dbReference type="AlphaFoldDB" id="A0AA38C327"/>
<dbReference type="Pfam" id="PF14368">
    <property type="entry name" value="LTP_2"/>
    <property type="match status" value="1"/>
</dbReference>
<feature type="chain" id="PRO_5041280999" description="Bifunctional inhibitor/plant lipid transfer protein/seed storage helical domain-containing protein" evidence="6">
    <location>
        <begin position="29"/>
        <end position="194"/>
    </location>
</feature>
<sequence>MAGKSVSVILLAAVVMIAVAANYGVVVAQSPAPSSGCATSLITLSPCVGYITSNVTTSPTQGCCTALSSVVQNSAVCLCQLFSTNNPLGFPINQTRALALPGACKITTPPLSQCKGAPAPSASAGASAPASRGSTNGAPVPASSSSPAAESPSASVGGISPTASVDPTSKAGTLFAPSTIISVLAGMIVVSTMW</sequence>
<feature type="domain" description="Bifunctional inhibitor/plant lipid transfer protein/seed storage helical" evidence="7">
    <location>
        <begin position="37"/>
        <end position="114"/>
    </location>
</feature>
<dbReference type="SMART" id="SM00499">
    <property type="entry name" value="AAI"/>
    <property type="match status" value="1"/>
</dbReference>
<evidence type="ECO:0000256" key="4">
    <source>
        <dbReference type="ARBA" id="ARBA00023180"/>
    </source>
</evidence>
<accession>A0AA38C327</accession>
<evidence type="ECO:0000313" key="9">
    <source>
        <dbReference type="Proteomes" id="UP000824469"/>
    </source>
</evidence>
<evidence type="ECO:0000313" key="8">
    <source>
        <dbReference type="EMBL" id="KAH9289084.1"/>
    </source>
</evidence>
<dbReference type="SUPFAM" id="SSF47699">
    <property type="entry name" value="Bifunctional inhibitor/lipid-transfer protein/seed storage 2S albumin"/>
    <property type="match status" value="1"/>
</dbReference>
<dbReference type="PRINTS" id="PR00382">
    <property type="entry name" value="LIPIDTRNSFER"/>
</dbReference>
<keyword evidence="9" id="KW-1185">Reference proteome</keyword>
<dbReference type="Gene3D" id="1.10.110.10">
    <property type="entry name" value="Plant lipid-transfer and hydrophobic proteins"/>
    <property type="match status" value="1"/>
</dbReference>
<keyword evidence="3" id="KW-1015">Disulfide bond</keyword>
<reference evidence="8 9" key="1">
    <citation type="journal article" date="2021" name="Nat. Plants">
        <title>The Taxus genome provides insights into paclitaxel biosynthesis.</title>
        <authorList>
            <person name="Xiong X."/>
            <person name="Gou J."/>
            <person name="Liao Q."/>
            <person name="Li Y."/>
            <person name="Zhou Q."/>
            <person name="Bi G."/>
            <person name="Li C."/>
            <person name="Du R."/>
            <person name="Wang X."/>
            <person name="Sun T."/>
            <person name="Guo L."/>
            <person name="Liang H."/>
            <person name="Lu P."/>
            <person name="Wu Y."/>
            <person name="Zhang Z."/>
            <person name="Ro D.K."/>
            <person name="Shang Y."/>
            <person name="Huang S."/>
            <person name="Yan J."/>
        </authorList>
    </citation>
    <scope>NUCLEOTIDE SEQUENCE [LARGE SCALE GENOMIC DNA]</scope>
    <source>
        <strain evidence="8">Ta-2019</strain>
    </source>
</reference>
<dbReference type="GO" id="GO:0006869">
    <property type="term" value="P:lipid transport"/>
    <property type="evidence" value="ECO:0007669"/>
    <property type="project" value="InterPro"/>
</dbReference>
<name>A0AA38C327_TAXCH</name>
<keyword evidence="2 6" id="KW-0732">Signal</keyword>
<feature type="compositionally biased region" description="Low complexity" evidence="5">
    <location>
        <begin position="123"/>
        <end position="156"/>
    </location>
</feature>
<gene>
    <name evidence="8" type="ORF">KI387_033201</name>
</gene>
<dbReference type="InterPro" id="IPR016140">
    <property type="entry name" value="Bifunc_inhib/LTP/seed_store"/>
</dbReference>
<evidence type="ECO:0000256" key="1">
    <source>
        <dbReference type="ARBA" id="ARBA00009748"/>
    </source>
</evidence>
<keyword evidence="4" id="KW-0325">Glycoprotein</keyword>
<evidence type="ECO:0000259" key="7">
    <source>
        <dbReference type="SMART" id="SM00499"/>
    </source>
</evidence>
<dbReference type="OMA" id="ELPGKCK"/>
<feature type="signal peptide" evidence="6">
    <location>
        <begin position="1"/>
        <end position="28"/>
    </location>
</feature>
<organism evidence="8 9">
    <name type="scientific">Taxus chinensis</name>
    <name type="common">Chinese yew</name>
    <name type="synonym">Taxus wallichiana var. chinensis</name>
    <dbReference type="NCBI Taxonomy" id="29808"/>
    <lineage>
        <taxon>Eukaryota</taxon>
        <taxon>Viridiplantae</taxon>
        <taxon>Streptophyta</taxon>
        <taxon>Embryophyta</taxon>
        <taxon>Tracheophyta</taxon>
        <taxon>Spermatophyta</taxon>
        <taxon>Pinopsida</taxon>
        <taxon>Pinidae</taxon>
        <taxon>Conifers II</taxon>
        <taxon>Cupressales</taxon>
        <taxon>Taxaceae</taxon>
        <taxon>Taxus</taxon>
    </lineage>
</organism>